<proteinExistence type="predicted"/>
<comment type="caution">
    <text evidence="2">The sequence shown here is derived from an EMBL/GenBank/DDBJ whole genome shotgun (WGS) entry which is preliminary data.</text>
</comment>
<evidence type="ECO:0000256" key="1">
    <source>
        <dbReference type="SAM" id="MobiDB-lite"/>
    </source>
</evidence>
<sequence>MSPTPPGTTESSSPRPPHERQQELLQEIGRDLIGGCPQGWSRIDLSASVALTQDLMSLVVLMPDHSSPSADLPLSVGRALRELRELMYTDERGTWFSLRYTMDPPAAFHVVYNYDFDPKWYPDLSPHEWARDLERFPRAPEHVPDWLRAKLPEDDQTTAGY</sequence>
<dbReference type="Proteomes" id="UP000481360">
    <property type="component" value="Unassembled WGS sequence"/>
</dbReference>
<accession>A0A7C9VYU0</accession>
<reference evidence="2 3" key="1">
    <citation type="submission" date="2020-03" db="EMBL/GenBank/DDBJ databases">
        <title>Isolation and identification of active actinomycetes.</title>
        <authorList>
            <person name="Sun X."/>
        </authorList>
    </citation>
    <scope>NUCLEOTIDE SEQUENCE [LARGE SCALE GENOMIC DNA]</scope>
    <source>
        <strain evidence="2 3">NEAU-D13</strain>
    </source>
</reference>
<dbReference type="AlphaFoldDB" id="A0A7C9VYU0"/>
<dbReference type="InterPro" id="IPR036170">
    <property type="entry name" value="YezG-like_sf"/>
</dbReference>
<evidence type="ECO:0000313" key="2">
    <source>
        <dbReference type="EMBL" id="NGY65455.1"/>
    </source>
</evidence>
<dbReference type="SUPFAM" id="SSF160424">
    <property type="entry name" value="BH3703-like"/>
    <property type="match status" value="1"/>
</dbReference>
<keyword evidence="3" id="KW-1185">Reference proteome</keyword>
<name>A0A7C9VYU0_9PSEU</name>
<protein>
    <submittedName>
        <fullName evidence="2">Uncharacterized protein</fullName>
    </submittedName>
</protein>
<dbReference type="RefSeq" id="WP_166054282.1">
    <property type="nucleotide sequence ID" value="NZ_JAAMPJ010000016.1"/>
</dbReference>
<gene>
    <name evidence="2" type="ORF">G7043_41840</name>
</gene>
<dbReference type="EMBL" id="JAAMPJ010000016">
    <property type="protein sequence ID" value="NGY65455.1"/>
    <property type="molecule type" value="Genomic_DNA"/>
</dbReference>
<organism evidence="2 3">
    <name type="scientific">Lentzea alba</name>
    <dbReference type="NCBI Taxonomy" id="2714351"/>
    <lineage>
        <taxon>Bacteria</taxon>
        <taxon>Bacillati</taxon>
        <taxon>Actinomycetota</taxon>
        <taxon>Actinomycetes</taxon>
        <taxon>Pseudonocardiales</taxon>
        <taxon>Pseudonocardiaceae</taxon>
        <taxon>Lentzea</taxon>
    </lineage>
</organism>
<evidence type="ECO:0000313" key="3">
    <source>
        <dbReference type="Proteomes" id="UP000481360"/>
    </source>
</evidence>
<feature type="region of interest" description="Disordered" evidence="1">
    <location>
        <begin position="1"/>
        <end position="21"/>
    </location>
</feature>